<dbReference type="EMBL" id="DSTU01000003">
    <property type="protein sequence ID" value="HFJ53429.1"/>
    <property type="molecule type" value="Genomic_DNA"/>
</dbReference>
<accession>A0A7C1RY68</accession>
<dbReference type="InterPro" id="IPR013431">
    <property type="entry name" value="Delta_60_rpt"/>
</dbReference>
<dbReference type="EMBL" id="DSLG01000003">
    <property type="protein sequence ID" value="HEA86882.1"/>
    <property type="molecule type" value="Genomic_DNA"/>
</dbReference>
<gene>
    <name evidence="2" type="ORF">ENP62_01935</name>
    <name evidence="1" type="ORF">ENP94_02605</name>
    <name evidence="3" type="ORF">ENS16_01900</name>
</gene>
<dbReference type="InterPro" id="IPR010620">
    <property type="entry name" value="SBBP_repeat"/>
</dbReference>
<evidence type="ECO:0000313" key="1">
    <source>
        <dbReference type="EMBL" id="HEA86882.1"/>
    </source>
</evidence>
<dbReference type="Pfam" id="PF17164">
    <property type="entry name" value="DUF5122"/>
    <property type="match status" value="1"/>
</dbReference>
<dbReference type="NCBIfam" id="TIGR02608">
    <property type="entry name" value="delta_60_rpt"/>
    <property type="match status" value="1"/>
</dbReference>
<dbReference type="PANTHER" id="PTHR42754:SF1">
    <property type="entry name" value="LIPOPROTEIN"/>
    <property type="match status" value="1"/>
</dbReference>
<proteinExistence type="predicted"/>
<comment type="caution">
    <text evidence="1">The sequence shown here is derived from an EMBL/GenBank/DDBJ whole genome shotgun (WGS) entry which is preliminary data.</text>
</comment>
<evidence type="ECO:0000313" key="2">
    <source>
        <dbReference type="EMBL" id="HEE18294.1"/>
    </source>
</evidence>
<dbReference type="Gene3D" id="2.120.10.80">
    <property type="entry name" value="Kelch-type beta propeller"/>
    <property type="match status" value="2"/>
</dbReference>
<dbReference type="PANTHER" id="PTHR42754">
    <property type="entry name" value="ENDOGLUCANASE"/>
    <property type="match status" value="1"/>
</dbReference>
<dbReference type="EMBL" id="DSKA01000144">
    <property type="protein sequence ID" value="HEE18294.1"/>
    <property type="molecule type" value="Genomic_DNA"/>
</dbReference>
<name>A0A7C1RY68_UNCW3</name>
<organism evidence="1">
    <name type="scientific">candidate division WOR-3 bacterium</name>
    <dbReference type="NCBI Taxonomy" id="2052148"/>
    <lineage>
        <taxon>Bacteria</taxon>
        <taxon>Bacteria division WOR-3</taxon>
    </lineage>
</organism>
<dbReference type="Pfam" id="PF06739">
    <property type="entry name" value="SBBP"/>
    <property type="match status" value="1"/>
</dbReference>
<sequence length="977" mass="107846">MMRNPGLNSVIPSCLLLSVFLIIFIPQSGRAQVEVWTARYDGGADDWDEATSMVLTPDGNIVVTGFSVGSDNSRDIATVKFSGTYGEIIWSQRWTRSTGSRDEGWKVCSDTAGNIFVAGWTRTTGADTDFVVIKYTADGTEEWVQVYDSAGGADRATGVVPDEAGGCYAAGYSSNGTNRDYVIFHFRPDGSRDWLVRYNGPANGNDLANAVARDRAGNIYVTGFSWGGSVARLDYLTMKLSPAGETLWTRRYDGTAVDSLIKNDFGFALTVDDSGYVYVTGRAGESGSWYDGTTIKYTPAGQVVWINRFDWGENALDGTGEIRIGSDRSIYCAGYTETNIGWFDMVIYKLAPDGQLEWQRSYDYVADDDSVTGLWVDRFGNAYITGYSYGGDGCMDWVTMKYNPNGALIWMARHSTFDEDDQSYDIAVNGLGDVLVAGYDYLEGSEDYAVVKYSAPDVGAALIIQPVDTFRLDAIVTPKVRVKNFSALSFTFPVRIEIGNFYFDIQQVPALAPYDSADVTFAPWTVRDLGEHAVVCYSMLNGDKEPGNDTVLGRVITVSAWERLEDMPAGARGKGVKDGGALAFAQESLVFGFKGNNTTEFYAYNTRTGRWVTKESIPAIGRSGSRKRVKGGACLAADTAGSLFALKGSNTLEFWRYSIADNRWTQLPDFPTGGTTKRVKNGAGMVYVPQLHRIYALRGANTNDFYCYVIARDSWMVRKSVPPGERNRRMKDGSAIAYDGDSLIYALKGGTYEFYAYNISRDTWIQLPYIPDSRIYTKRTKMKKGAAMAYDYQFQRVYATKGGKSTEFWFFDAIGDSWSETRDTFPRGPDNKAPSNGGALTYGSGKVYALKGNKTREFWRYNANFPLTPPLPGVQAELSSLLPRLRMTVMPNPVRSYGMICYTLPQPGAVRMTVYDIAGRAVRMVRHDYLPAGDQTERLETAGLSAGVYLVRIEVLDGSGRYGATQKVIIPANGREN</sequence>
<dbReference type="NCBIfam" id="TIGR04183">
    <property type="entry name" value="Por_Secre_tail"/>
    <property type="match status" value="1"/>
</dbReference>
<dbReference type="SUPFAM" id="SSF117281">
    <property type="entry name" value="Kelch motif"/>
    <property type="match status" value="1"/>
</dbReference>
<dbReference type="SUPFAM" id="SSF101898">
    <property type="entry name" value="NHL repeat"/>
    <property type="match status" value="1"/>
</dbReference>
<evidence type="ECO:0000313" key="3">
    <source>
        <dbReference type="EMBL" id="HFJ53429.1"/>
    </source>
</evidence>
<protein>
    <submittedName>
        <fullName evidence="1">T9SS type A sorting domain-containing protein</fullName>
    </submittedName>
</protein>
<dbReference type="Gene3D" id="2.80.10.50">
    <property type="match status" value="1"/>
</dbReference>
<dbReference type="InterPro" id="IPR026444">
    <property type="entry name" value="Secre_tail"/>
</dbReference>
<dbReference type="InterPro" id="IPR015915">
    <property type="entry name" value="Kelch-typ_b-propeller"/>
</dbReference>
<reference evidence="1" key="1">
    <citation type="journal article" date="2020" name="mSystems">
        <title>Genome- and Community-Level Interaction Insights into Carbon Utilization and Element Cycling Functions of Hydrothermarchaeota in Hydrothermal Sediment.</title>
        <authorList>
            <person name="Zhou Z."/>
            <person name="Liu Y."/>
            <person name="Xu W."/>
            <person name="Pan J."/>
            <person name="Luo Z.H."/>
            <person name="Li M."/>
        </authorList>
    </citation>
    <scope>NUCLEOTIDE SEQUENCE [LARGE SCALE GENOMIC DNA]</scope>
    <source>
        <strain evidence="2">SpSt-236</strain>
        <strain evidence="1">SpSt-265</strain>
        <strain evidence="3">SpSt-465</strain>
    </source>
</reference>
<dbReference type="AlphaFoldDB" id="A0A7C1RY68"/>